<proteinExistence type="predicted"/>
<feature type="signal peptide" evidence="2">
    <location>
        <begin position="1"/>
        <end position="21"/>
    </location>
</feature>
<gene>
    <name evidence="3" type="ORF">D0Y50_16375</name>
</gene>
<dbReference type="KEGG" id="salm:D0Y50_16375"/>
<organism evidence="3 4">
    <name type="scientific">Salinimonas sediminis</name>
    <dbReference type="NCBI Taxonomy" id="2303538"/>
    <lineage>
        <taxon>Bacteria</taxon>
        <taxon>Pseudomonadati</taxon>
        <taxon>Pseudomonadota</taxon>
        <taxon>Gammaproteobacteria</taxon>
        <taxon>Alteromonadales</taxon>
        <taxon>Alteromonadaceae</taxon>
        <taxon>Alteromonas/Salinimonas group</taxon>
        <taxon>Salinimonas</taxon>
    </lineage>
</organism>
<evidence type="ECO:0000256" key="2">
    <source>
        <dbReference type="SAM" id="SignalP"/>
    </source>
</evidence>
<keyword evidence="2" id="KW-0732">Signal</keyword>
<sequence length="388" mass="43941">MNMRTVAIVLFIIFVISTAGCATHKDPDPVAPALLRDDIFPSYTLFPVETNREIFALGEDAIKFVNQTQAINHTPKQNISQLARQIFDHAELGLLYRSNANSVAAETFANRAANCLSLSILTYSMARAAGFTPQFYQVDIPEYWTRREGYNLLNGHINLRIAPTQNSQQITLRDVFVDVDFDPQAIRSHFKRVAIDKERVVAMFYNNKGADALLADRYTRAYAYFRAAAKTDPTLGQAWVNLGVLYRKQGEYAAAQQSYQKAIAMDEENLTAWENLAVLYRLSDRQNRADDIQARLRAKRQANPFYHFILGEEALDNGRTKQALSHYRQALKLDRRHHEVLFGLGKAYYALGDISRAEAYLTRAAAMADSAQDKHRYNSKLSALQTAN</sequence>
<dbReference type="InterPro" id="IPR019734">
    <property type="entry name" value="TPR_rpt"/>
</dbReference>
<feature type="repeat" description="TPR" evidence="1">
    <location>
        <begin position="338"/>
        <end position="371"/>
    </location>
</feature>
<dbReference type="PANTHER" id="PTHR44809">
    <property type="match status" value="1"/>
</dbReference>
<name>A0A346NQJ1_9ALTE</name>
<dbReference type="SUPFAM" id="SSF48452">
    <property type="entry name" value="TPR-like"/>
    <property type="match status" value="1"/>
</dbReference>
<evidence type="ECO:0000313" key="4">
    <source>
        <dbReference type="Proteomes" id="UP000262073"/>
    </source>
</evidence>
<dbReference type="SMART" id="SM00028">
    <property type="entry name" value="TPR"/>
    <property type="match status" value="4"/>
</dbReference>
<protein>
    <submittedName>
        <fullName evidence="3">Tetratricopeptide repeat protein</fullName>
    </submittedName>
</protein>
<dbReference type="PROSITE" id="PS50005">
    <property type="entry name" value="TPR"/>
    <property type="match status" value="3"/>
</dbReference>
<dbReference type="Pfam" id="PF00515">
    <property type="entry name" value="TPR_1"/>
    <property type="match status" value="1"/>
</dbReference>
<keyword evidence="4" id="KW-1185">Reference proteome</keyword>
<keyword evidence="1" id="KW-0802">TPR repeat</keyword>
<feature type="repeat" description="TPR" evidence="1">
    <location>
        <begin position="304"/>
        <end position="337"/>
    </location>
</feature>
<dbReference type="Pfam" id="PF14559">
    <property type="entry name" value="TPR_19"/>
    <property type="match status" value="1"/>
</dbReference>
<dbReference type="AlphaFoldDB" id="A0A346NQJ1"/>
<dbReference type="PANTHER" id="PTHR44809:SF1">
    <property type="entry name" value="PROTEIN O-MANNOSYL-TRANSFERASE TMTC1"/>
    <property type="match status" value="1"/>
</dbReference>
<dbReference type="Proteomes" id="UP000262073">
    <property type="component" value="Chromosome"/>
</dbReference>
<dbReference type="EMBL" id="CP031769">
    <property type="protein sequence ID" value="AXR07798.1"/>
    <property type="molecule type" value="Genomic_DNA"/>
</dbReference>
<dbReference type="PROSITE" id="PS51257">
    <property type="entry name" value="PROKAR_LIPOPROTEIN"/>
    <property type="match status" value="1"/>
</dbReference>
<evidence type="ECO:0000313" key="3">
    <source>
        <dbReference type="EMBL" id="AXR07798.1"/>
    </source>
</evidence>
<dbReference type="OrthoDB" id="5801251at2"/>
<evidence type="ECO:0000256" key="1">
    <source>
        <dbReference type="PROSITE-ProRule" id="PRU00339"/>
    </source>
</evidence>
<feature type="chain" id="PRO_5016699753" evidence="2">
    <location>
        <begin position="22"/>
        <end position="388"/>
    </location>
</feature>
<dbReference type="InterPro" id="IPR011990">
    <property type="entry name" value="TPR-like_helical_dom_sf"/>
</dbReference>
<dbReference type="InterPro" id="IPR052943">
    <property type="entry name" value="TMTC_O-mannosyl-trnsfr"/>
</dbReference>
<dbReference type="PROSITE" id="PS50293">
    <property type="entry name" value="TPR_REGION"/>
    <property type="match status" value="1"/>
</dbReference>
<feature type="repeat" description="TPR" evidence="1">
    <location>
        <begin position="236"/>
        <end position="269"/>
    </location>
</feature>
<dbReference type="Gene3D" id="1.25.40.10">
    <property type="entry name" value="Tetratricopeptide repeat domain"/>
    <property type="match status" value="2"/>
</dbReference>
<reference evidence="3 4" key="1">
    <citation type="submission" date="2018-08" db="EMBL/GenBank/DDBJ databases">
        <title>Salinimonas sediminis sp. nov., a piezophilic bacterium isolated from a deep-sea sediment sample from the New Britain Trench.</title>
        <authorList>
            <person name="Cao J."/>
        </authorList>
    </citation>
    <scope>NUCLEOTIDE SEQUENCE [LARGE SCALE GENOMIC DNA]</scope>
    <source>
        <strain evidence="3 4">N102</strain>
    </source>
</reference>
<accession>A0A346NQJ1</accession>